<protein>
    <submittedName>
        <fullName evidence="4">Uncharacterized protein</fullName>
    </submittedName>
</protein>
<feature type="region of interest" description="Disordered" evidence="2">
    <location>
        <begin position="367"/>
        <end position="412"/>
    </location>
</feature>
<feature type="compositionally biased region" description="Low complexity" evidence="2">
    <location>
        <begin position="373"/>
        <end position="392"/>
    </location>
</feature>
<dbReference type="RefSeq" id="WP_347611167.1">
    <property type="nucleotide sequence ID" value="NZ_JBDPZC010000007.1"/>
</dbReference>
<proteinExistence type="predicted"/>
<evidence type="ECO:0000313" key="5">
    <source>
        <dbReference type="Proteomes" id="UP001462640"/>
    </source>
</evidence>
<feature type="chain" id="PRO_5047378585" evidence="3">
    <location>
        <begin position="19"/>
        <end position="551"/>
    </location>
</feature>
<dbReference type="Proteomes" id="UP001462640">
    <property type="component" value="Unassembled WGS sequence"/>
</dbReference>
<keyword evidence="5" id="KW-1185">Reference proteome</keyword>
<sequence length="551" mass="58938">MNRMVLIACCLWNAVATAQPHLTPLAPGGIPHGGLDLCEINCTCSPKPGEVDKCSVYWTFKSGPGGSIVRVVNPDPNACTTAVNANVTALTTHFGKGPEVSLPTKEMATQASTFAPPSQSSLPYSRLLDTAAPVVLNDPLDVQISAETVRVLALTEDARSYGAVGGAVSQWQSASAASKRIIAKVEGAEKSLSLAKPWPELREFAPMVWDLRICTHSKPAEVADLASRIANKDDLAWNFAFLDDWIVLQSAFNATSGAPAGTGTSSFETILRPFFAEPATRVKERTEKSLFTLLELRTFRSAVTTASTAIDSYSQDLNGKAKARRDELEKAISNELAAVTRIREVFSSEVAAVAKLKSAVEATVAEKGKVQASINSTNSEISSNTSSLQSRTSQRDQHRQARSSAQAALTSKRTAVDEAQAMLQSVELHCGDKPYDVCPDQAAKKDYDKRRYEANKAVAVARSALVKAQADLQQADGDLLVDDKAILELRGNIASMRTRLKALQVARESVEKNLVELGEKLQAGEVGLSTLTGLSAKLDEAVVALGKARPS</sequence>
<evidence type="ECO:0000256" key="2">
    <source>
        <dbReference type="SAM" id="MobiDB-lite"/>
    </source>
</evidence>
<accession>A0ABV0GGB6</accession>
<comment type="caution">
    <text evidence="4">The sequence shown here is derived from an EMBL/GenBank/DDBJ whole genome shotgun (WGS) entry which is preliminary data.</text>
</comment>
<feature type="coiled-coil region" evidence="1">
    <location>
        <begin position="493"/>
        <end position="520"/>
    </location>
</feature>
<feature type="signal peptide" evidence="3">
    <location>
        <begin position="1"/>
        <end position="18"/>
    </location>
</feature>
<evidence type="ECO:0000256" key="1">
    <source>
        <dbReference type="SAM" id="Coils"/>
    </source>
</evidence>
<evidence type="ECO:0000256" key="3">
    <source>
        <dbReference type="SAM" id="SignalP"/>
    </source>
</evidence>
<dbReference type="EMBL" id="JBDPZC010000007">
    <property type="protein sequence ID" value="MEO3714118.1"/>
    <property type="molecule type" value="Genomic_DNA"/>
</dbReference>
<organism evidence="4 5">
    <name type="scientific">Roseateles flavus</name>
    <dbReference type="NCBI Taxonomy" id="3149041"/>
    <lineage>
        <taxon>Bacteria</taxon>
        <taxon>Pseudomonadati</taxon>
        <taxon>Pseudomonadota</taxon>
        <taxon>Betaproteobacteria</taxon>
        <taxon>Burkholderiales</taxon>
        <taxon>Sphaerotilaceae</taxon>
        <taxon>Roseateles</taxon>
    </lineage>
</organism>
<keyword evidence="1" id="KW-0175">Coiled coil</keyword>
<keyword evidence="3" id="KW-0732">Signal</keyword>
<evidence type="ECO:0000313" key="4">
    <source>
        <dbReference type="EMBL" id="MEO3714118.1"/>
    </source>
</evidence>
<reference evidence="4 5" key="1">
    <citation type="submission" date="2024-05" db="EMBL/GenBank/DDBJ databases">
        <title>Roseateles sp. 2.12 16S ribosomal RNA gene Genome sequencing and assembly.</title>
        <authorList>
            <person name="Woo H."/>
        </authorList>
    </citation>
    <scope>NUCLEOTIDE SEQUENCE [LARGE SCALE GENOMIC DNA]</scope>
    <source>
        <strain evidence="4 5">2.12</strain>
    </source>
</reference>
<name>A0ABV0GGB6_9BURK</name>
<gene>
    <name evidence="4" type="ORF">ABDJ40_15235</name>
</gene>